<gene>
    <name evidence="1" type="ORF">F5878DRAFT_549483</name>
</gene>
<evidence type="ECO:0000313" key="2">
    <source>
        <dbReference type="Proteomes" id="UP001163846"/>
    </source>
</evidence>
<dbReference type="AlphaFoldDB" id="A0AA38NVQ8"/>
<keyword evidence="2" id="KW-1185">Reference proteome</keyword>
<reference evidence="1" key="1">
    <citation type="submission" date="2022-08" db="EMBL/GenBank/DDBJ databases">
        <authorList>
            <consortium name="DOE Joint Genome Institute"/>
            <person name="Min B."/>
            <person name="Riley R."/>
            <person name="Sierra-Patev S."/>
            <person name="Naranjo-Ortiz M."/>
            <person name="Looney B."/>
            <person name="Konkel Z."/>
            <person name="Slot J.C."/>
            <person name="Sakamoto Y."/>
            <person name="Steenwyk J.L."/>
            <person name="Rokas A."/>
            <person name="Carro J."/>
            <person name="Camarero S."/>
            <person name="Ferreira P."/>
            <person name="Molpeceres G."/>
            <person name="Ruiz-Duenas F.J."/>
            <person name="Serrano A."/>
            <person name="Henrissat B."/>
            <person name="Drula E."/>
            <person name="Hughes K.W."/>
            <person name="Mata J.L."/>
            <person name="Ishikawa N.K."/>
            <person name="Vargas-Isla R."/>
            <person name="Ushijima S."/>
            <person name="Smith C.A."/>
            <person name="Ahrendt S."/>
            <person name="Andreopoulos W."/>
            <person name="He G."/>
            <person name="Labutti K."/>
            <person name="Lipzen A."/>
            <person name="Ng V."/>
            <person name="Sandor L."/>
            <person name="Barry K."/>
            <person name="Martinez A.T."/>
            <person name="Xiao Y."/>
            <person name="Gibbons J.G."/>
            <person name="Terashima K."/>
            <person name="Hibbett D.S."/>
            <person name="Grigoriev I.V."/>
        </authorList>
    </citation>
    <scope>NUCLEOTIDE SEQUENCE</scope>
    <source>
        <strain evidence="1">TFB9207</strain>
    </source>
</reference>
<dbReference type="InterPro" id="IPR008949">
    <property type="entry name" value="Isoprenoid_synthase_dom_sf"/>
</dbReference>
<dbReference type="Proteomes" id="UP001163846">
    <property type="component" value="Unassembled WGS sequence"/>
</dbReference>
<dbReference type="EMBL" id="MU807420">
    <property type="protein sequence ID" value="KAJ3831499.1"/>
    <property type="molecule type" value="Genomic_DNA"/>
</dbReference>
<organism evidence="1 2">
    <name type="scientific">Lentinula raphanica</name>
    <dbReference type="NCBI Taxonomy" id="153919"/>
    <lineage>
        <taxon>Eukaryota</taxon>
        <taxon>Fungi</taxon>
        <taxon>Dikarya</taxon>
        <taxon>Basidiomycota</taxon>
        <taxon>Agaricomycotina</taxon>
        <taxon>Agaricomycetes</taxon>
        <taxon>Agaricomycetidae</taxon>
        <taxon>Agaricales</taxon>
        <taxon>Marasmiineae</taxon>
        <taxon>Omphalotaceae</taxon>
        <taxon>Lentinula</taxon>
    </lineage>
</organism>
<protein>
    <recommendedName>
        <fullName evidence="3">Terpenoid synthase</fullName>
    </recommendedName>
</protein>
<dbReference type="SUPFAM" id="SSF48576">
    <property type="entry name" value="Terpenoid synthases"/>
    <property type="match status" value="1"/>
</dbReference>
<proteinExistence type="predicted"/>
<comment type="caution">
    <text evidence="1">The sequence shown here is derived from an EMBL/GenBank/DDBJ whole genome shotgun (WGS) entry which is preliminary data.</text>
</comment>
<name>A0AA38NVQ8_9AGAR</name>
<sequence>MSVSQQFILPDTLQSWPWQRKLNPNYKKVKAESSAWIESFHAFTPKAQDAFNRCEFSLLASLAFPNVSAEHLRTCCDFINLTFVYDEYSDACNAQEARRLANIVMDALRNPDLPRPQNESILGHQEKYFHL</sequence>
<evidence type="ECO:0000313" key="1">
    <source>
        <dbReference type="EMBL" id="KAJ3831499.1"/>
    </source>
</evidence>
<evidence type="ECO:0008006" key="3">
    <source>
        <dbReference type="Google" id="ProtNLM"/>
    </source>
</evidence>
<dbReference type="Gene3D" id="1.10.600.10">
    <property type="entry name" value="Farnesyl Diphosphate Synthase"/>
    <property type="match status" value="1"/>
</dbReference>
<accession>A0AA38NVQ8</accession>